<sequence length="110" mass="12657">MEPCSTEVYINALEDIVTRANIGRTSKKLDSKSLNKPFFKKDKPREPFKPNTPSTIEQRKFHKCGGIGHLTNNFLKKAKIHEIVETEDQNDKDEFDSEKDTQESETSEID</sequence>
<feature type="compositionally biased region" description="Basic and acidic residues" evidence="1">
    <location>
        <begin position="33"/>
        <end position="48"/>
    </location>
</feature>
<protein>
    <submittedName>
        <fullName evidence="2">Uncharacterized protein</fullName>
    </submittedName>
</protein>
<feature type="region of interest" description="Disordered" evidence="1">
    <location>
        <begin position="33"/>
        <end position="56"/>
    </location>
</feature>
<gene>
    <name evidence="2" type="ORF">O181_009200</name>
</gene>
<reference evidence="2" key="1">
    <citation type="submission" date="2021-03" db="EMBL/GenBank/DDBJ databases">
        <title>Draft genome sequence of rust myrtle Austropuccinia psidii MF-1, a brazilian biotype.</title>
        <authorList>
            <person name="Quecine M.C."/>
            <person name="Pachon D.M.R."/>
            <person name="Bonatelli M.L."/>
            <person name="Correr F.H."/>
            <person name="Franceschini L.M."/>
            <person name="Leite T.F."/>
            <person name="Margarido G.R.A."/>
            <person name="Almeida C.A."/>
            <person name="Ferrarezi J.A."/>
            <person name="Labate C.A."/>
        </authorList>
    </citation>
    <scope>NUCLEOTIDE SEQUENCE</scope>
    <source>
        <strain evidence="2">MF-1</strain>
    </source>
</reference>
<evidence type="ECO:0000313" key="2">
    <source>
        <dbReference type="EMBL" id="MBW0469485.1"/>
    </source>
</evidence>
<accession>A0A9Q3BRF6</accession>
<name>A0A9Q3BRF6_9BASI</name>
<dbReference type="EMBL" id="AVOT02002199">
    <property type="protein sequence ID" value="MBW0469485.1"/>
    <property type="molecule type" value="Genomic_DNA"/>
</dbReference>
<organism evidence="2 3">
    <name type="scientific">Austropuccinia psidii MF-1</name>
    <dbReference type="NCBI Taxonomy" id="1389203"/>
    <lineage>
        <taxon>Eukaryota</taxon>
        <taxon>Fungi</taxon>
        <taxon>Dikarya</taxon>
        <taxon>Basidiomycota</taxon>
        <taxon>Pucciniomycotina</taxon>
        <taxon>Pucciniomycetes</taxon>
        <taxon>Pucciniales</taxon>
        <taxon>Sphaerophragmiaceae</taxon>
        <taxon>Austropuccinia</taxon>
    </lineage>
</organism>
<keyword evidence="3" id="KW-1185">Reference proteome</keyword>
<dbReference type="Proteomes" id="UP000765509">
    <property type="component" value="Unassembled WGS sequence"/>
</dbReference>
<feature type="region of interest" description="Disordered" evidence="1">
    <location>
        <begin position="85"/>
        <end position="110"/>
    </location>
</feature>
<evidence type="ECO:0000256" key="1">
    <source>
        <dbReference type="SAM" id="MobiDB-lite"/>
    </source>
</evidence>
<comment type="caution">
    <text evidence="2">The sequence shown here is derived from an EMBL/GenBank/DDBJ whole genome shotgun (WGS) entry which is preliminary data.</text>
</comment>
<evidence type="ECO:0000313" key="3">
    <source>
        <dbReference type="Proteomes" id="UP000765509"/>
    </source>
</evidence>
<proteinExistence type="predicted"/>
<dbReference type="AlphaFoldDB" id="A0A9Q3BRF6"/>